<dbReference type="Gene3D" id="3.20.20.140">
    <property type="entry name" value="Metal-dependent hydrolases"/>
    <property type="match status" value="1"/>
</dbReference>
<dbReference type="EMBL" id="CDRZ01000001">
    <property type="protein sequence ID" value="CEO87311.1"/>
    <property type="molecule type" value="Genomic_DNA"/>
</dbReference>
<dbReference type="Pfam" id="PF01026">
    <property type="entry name" value="TatD_DNase"/>
    <property type="match status" value="1"/>
</dbReference>
<sequence length="194" mass="21573">MGVHPHDAVTVVPRTLEGLRLLASNSRVVAWGEIGLDYHYNFSPRDSQLDVFRKQLEIAGELNLPVIIHDREAHREVLSVLKDFLGLTGVVIHCFSGDLQIAEECVNRGYYLGIGGTLTFPKNKDLKSVVQRVPLEHIVLETDCPYLAPQPWRGKRNEPAFLTAVLEEIAHLKGLSQDKVAQATTANAEKLFGL</sequence>
<feature type="binding site" evidence="3">
    <location>
        <position position="69"/>
    </location>
    <ligand>
        <name>a divalent metal cation</name>
        <dbReference type="ChEBI" id="CHEBI:60240"/>
        <label>2</label>
    </ligand>
</feature>
<dbReference type="FunFam" id="3.20.20.140:FF:000005">
    <property type="entry name" value="TatD family hydrolase"/>
    <property type="match status" value="1"/>
</dbReference>
<accession>A0A0B7MH97</accession>
<dbReference type="GO" id="GO:0046872">
    <property type="term" value="F:metal ion binding"/>
    <property type="evidence" value="ECO:0007669"/>
    <property type="project" value="UniProtKB-KW"/>
</dbReference>
<dbReference type="RefSeq" id="WP_198142024.1">
    <property type="nucleotide sequence ID" value="NZ_CDRZ01000001.1"/>
</dbReference>
<dbReference type="PROSITE" id="PS01091">
    <property type="entry name" value="TATD_3"/>
    <property type="match status" value="1"/>
</dbReference>
<dbReference type="GO" id="GO:0005829">
    <property type="term" value="C:cytosol"/>
    <property type="evidence" value="ECO:0007669"/>
    <property type="project" value="TreeGrafter"/>
</dbReference>
<dbReference type="GO" id="GO:0004536">
    <property type="term" value="F:DNA nuclease activity"/>
    <property type="evidence" value="ECO:0007669"/>
    <property type="project" value="InterPro"/>
</dbReference>
<dbReference type="PANTHER" id="PTHR46124">
    <property type="entry name" value="D-AMINOACYL-TRNA DEACYLASE"/>
    <property type="match status" value="1"/>
</dbReference>
<feature type="binding site" evidence="3">
    <location>
        <position position="93"/>
    </location>
    <ligand>
        <name>a divalent metal cation</name>
        <dbReference type="ChEBI" id="CHEBI:60240"/>
        <label>2</label>
    </ligand>
</feature>
<dbReference type="PIRSF" id="PIRSF005902">
    <property type="entry name" value="DNase_TatD"/>
    <property type="match status" value="1"/>
</dbReference>
<dbReference type="SUPFAM" id="SSF51556">
    <property type="entry name" value="Metallo-dependent hydrolases"/>
    <property type="match status" value="1"/>
</dbReference>
<keyword evidence="2 4" id="KW-0378">Hydrolase</keyword>
<dbReference type="InterPro" id="IPR018228">
    <property type="entry name" value="DNase_TatD-rel_CS"/>
</dbReference>
<evidence type="ECO:0000313" key="5">
    <source>
        <dbReference type="Proteomes" id="UP000046155"/>
    </source>
</evidence>
<dbReference type="InterPro" id="IPR015991">
    <property type="entry name" value="TatD/YcfH-like"/>
</dbReference>
<protein>
    <submittedName>
        <fullName evidence="4">Uncharacterized deoxyribonuclease YabD</fullName>
        <ecNumber evidence="4">3.1.21.-</ecNumber>
    </submittedName>
</protein>
<keyword evidence="1 3" id="KW-0479">Metal-binding</keyword>
<evidence type="ECO:0000256" key="3">
    <source>
        <dbReference type="PIRSR" id="PIRSR005902-1"/>
    </source>
</evidence>
<dbReference type="PANTHER" id="PTHR46124:SF2">
    <property type="entry name" value="D-AMINOACYL-TRNA DEACYLASE"/>
    <property type="match status" value="1"/>
</dbReference>
<evidence type="ECO:0000313" key="4">
    <source>
        <dbReference type="EMBL" id="CEO87311.1"/>
    </source>
</evidence>
<feature type="binding site" evidence="3">
    <location>
        <position position="33"/>
    </location>
    <ligand>
        <name>a divalent metal cation</name>
        <dbReference type="ChEBI" id="CHEBI:60240"/>
        <label>1</label>
    </ligand>
</feature>
<feature type="binding site" evidence="3">
    <location>
        <position position="143"/>
    </location>
    <ligand>
        <name>a divalent metal cation</name>
        <dbReference type="ChEBI" id="CHEBI:60240"/>
        <label>1</label>
    </ligand>
</feature>
<name>A0A0B7MH97_9FIRM</name>
<dbReference type="GO" id="GO:0016788">
    <property type="term" value="F:hydrolase activity, acting on ester bonds"/>
    <property type="evidence" value="ECO:0007669"/>
    <property type="project" value="InterPro"/>
</dbReference>
<reference evidence="5" key="1">
    <citation type="submission" date="2015-01" db="EMBL/GenBank/DDBJ databases">
        <authorList>
            <person name="Manzoor Shahid"/>
            <person name="Zubair Saima"/>
        </authorList>
    </citation>
    <scope>NUCLEOTIDE SEQUENCE [LARGE SCALE GENOMIC DNA]</scope>
    <source>
        <strain evidence="5">Sp3</strain>
    </source>
</reference>
<dbReference type="Proteomes" id="UP000046155">
    <property type="component" value="Unassembled WGS sequence"/>
</dbReference>
<dbReference type="InterPro" id="IPR001130">
    <property type="entry name" value="TatD-like"/>
</dbReference>
<evidence type="ECO:0000256" key="1">
    <source>
        <dbReference type="ARBA" id="ARBA00022723"/>
    </source>
</evidence>
<organism evidence="4 5">
    <name type="scientific">Syntrophaceticus schinkii</name>
    <dbReference type="NCBI Taxonomy" id="499207"/>
    <lineage>
        <taxon>Bacteria</taxon>
        <taxon>Bacillati</taxon>
        <taxon>Bacillota</taxon>
        <taxon>Clostridia</taxon>
        <taxon>Thermoanaerobacterales</taxon>
        <taxon>Thermoanaerobacterales Family III. Incertae Sedis</taxon>
        <taxon>Syntrophaceticus</taxon>
    </lineage>
</organism>
<dbReference type="CDD" id="cd01310">
    <property type="entry name" value="TatD_DNAse"/>
    <property type="match status" value="1"/>
</dbReference>
<keyword evidence="5" id="KW-1185">Reference proteome</keyword>
<dbReference type="AlphaFoldDB" id="A0A0B7MH97"/>
<gene>
    <name evidence="4" type="ORF">SSCH_10046</name>
</gene>
<dbReference type="NCBIfam" id="TIGR00010">
    <property type="entry name" value="YchF/TatD family DNA exonuclease"/>
    <property type="match status" value="1"/>
</dbReference>
<dbReference type="EC" id="3.1.21.-" evidence="4"/>
<evidence type="ECO:0000256" key="2">
    <source>
        <dbReference type="ARBA" id="ARBA00022801"/>
    </source>
</evidence>
<dbReference type="InterPro" id="IPR032466">
    <property type="entry name" value="Metal_Hydrolase"/>
</dbReference>
<proteinExistence type="predicted"/>